<evidence type="ECO:0000313" key="2">
    <source>
        <dbReference type="EMBL" id="KAK4195998.1"/>
    </source>
</evidence>
<feature type="compositionally biased region" description="Polar residues" evidence="1">
    <location>
        <begin position="929"/>
        <end position="943"/>
    </location>
</feature>
<feature type="compositionally biased region" description="Low complexity" evidence="1">
    <location>
        <begin position="547"/>
        <end position="566"/>
    </location>
</feature>
<evidence type="ECO:0000313" key="3">
    <source>
        <dbReference type="Proteomes" id="UP001303160"/>
    </source>
</evidence>
<accession>A0AAN7AQV4</accession>
<feature type="compositionally biased region" description="Basic and acidic residues" evidence="1">
    <location>
        <begin position="895"/>
        <end position="904"/>
    </location>
</feature>
<feature type="compositionally biased region" description="Polar residues" evidence="1">
    <location>
        <begin position="265"/>
        <end position="284"/>
    </location>
</feature>
<comment type="caution">
    <text evidence="2">The sequence shown here is derived from an EMBL/GenBank/DDBJ whole genome shotgun (WGS) entry which is preliminary data.</text>
</comment>
<feature type="region of interest" description="Disordered" evidence="1">
    <location>
        <begin position="817"/>
        <end position="1043"/>
    </location>
</feature>
<feature type="compositionally biased region" description="Polar residues" evidence="1">
    <location>
        <begin position="684"/>
        <end position="704"/>
    </location>
</feature>
<evidence type="ECO:0000256" key="1">
    <source>
        <dbReference type="SAM" id="MobiDB-lite"/>
    </source>
</evidence>
<keyword evidence="3" id="KW-1185">Reference proteome</keyword>
<feature type="region of interest" description="Disordered" evidence="1">
    <location>
        <begin position="1"/>
        <end position="343"/>
    </location>
</feature>
<dbReference type="EMBL" id="MU863996">
    <property type="protein sequence ID" value="KAK4195998.1"/>
    <property type="molecule type" value="Genomic_DNA"/>
</dbReference>
<feature type="compositionally biased region" description="Polar residues" evidence="1">
    <location>
        <begin position="1031"/>
        <end position="1040"/>
    </location>
</feature>
<feature type="compositionally biased region" description="Basic and acidic residues" evidence="1">
    <location>
        <begin position="613"/>
        <end position="638"/>
    </location>
</feature>
<feature type="compositionally biased region" description="Polar residues" evidence="1">
    <location>
        <begin position="148"/>
        <end position="166"/>
    </location>
</feature>
<dbReference type="Proteomes" id="UP001303160">
    <property type="component" value="Unassembled WGS sequence"/>
</dbReference>
<feature type="compositionally biased region" description="Polar residues" evidence="1">
    <location>
        <begin position="374"/>
        <end position="385"/>
    </location>
</feature>
<dbReference type="AlphaFoldDB" id="A0AAN7AQV4"/>
<feature type="compositionally biased region" description="Polar residues" evidence="1">
    <location>
        <begin position="494"/>
        <end position="504"/>
    </location>
</feature>
<feature type="compositionally biased region" description="Polar residues" evidence="1">
    <location>
        <begin position="747"/>
        <end position="764"/>
    </location>
</feature>
<feature type="compositionally biased region" description="Basic residues" evidence="1">
    <location>
        <begin position="38"/>
        <end position="47"/>
    </location>
</feature>
<reference evidence="2" key="2">
    <citation type="submission" date="2023-05" db="EMBL/GenBank/DDBJ databases">
        <authorList>
            <consortium name="Lawrence Berkeley National Laboratory"/>
            <person name="Steindorff A."/>
            <person name="Hensen N."/>
            <person name="Bonometti L."/>
            <person name="Westerberg I."/>
            <person name="Brannstrom I.O."/>
            <person name="Guillou S."/>
            <person name="Cros-Aarteil S."/>
            <person name="Calhoun S."/>
            <person name="Haridas S."/>
            <person name="Kuo A."/>
            <person name="Mondo S."/>
            <person name="Pangilinan J."/>
            <person name="Riley R."/>
            <person name="Labutti K."/>
            <person name="Andreopoulos B."/>
            <person name="Lipzen A."/>
            <person name="Chen C."/>
            <person name="Yanf M."/>
            <person name="Daum C."/>
            <person name="Ng V."/>
            <person name="Clum A."/>
            <person name="Ohm R."/>
            <person name="Martin F."/>
            <person name="Silar P."/>
            <person name="Natvig D."/>
            <person name="Lalanne C."/>
            <person name="Gautier V."/>
            <person name="Ament-Velasquez S.L."/>
            <person name="Kruys A."/>
            <person name="Hutchinson M.I."/>
            <person name="Powell A.J."/>
            <person name="Barry K."/>
            <person name="Miller A.N."/>
            <person name="Grigoriev I.V."/>
            <person name="Debuchy R."/>
            <person name="Gladieux P."/>
            <person name="Thoren M.H."/>
            <person name="Johannesson H."/>
        </authorList>
    </citation>
    <scope>NUCLEOTIDE SEQUENCE</scope>
    <source>
        <strain evidence="2">CBS 315.58</strain>
    </source>
</reference>
<name>A0AAN7AQV4_9PEZI</name>
<proteinExistence type="predicted"/>
<feature type="compositionally biased region" description="Low complexity" evidence="1">
    <location>
        <begin position="769"/>
        <end position="778"/>
    </location>
</feature>
<feature type="compositionally biased region" description="Basic and acidic residues" evidence="1">
    <location>
        <begin position="198"/>
        <end position="207"/>
    </location>
</feature>
<feature type="compositionally biased region" description="Polar residues" evidence="1">
    <location>
        <begin position="567"/>
        <end position="577"/>
    </location>
</feature>
<gene>
    <name evidence="2" type="ORF">QBC40DRAFT_288070</name>
</gene>
<feature type="region of interest" description="Disordered" evidence="1">
    <location>
        <begin position="364"/>
        <end position="797"/>
    </location>
</feature>
<feature type="compositionally biased region" description="Low complexity" evidence="1">
    <location>
        <begin position="510"/>
        <end position="519"/>
    </location>
</feature>
<feature type="compositionally biased region" description="Basic and acidic residues" evidence="1">
    <location>
        <begin position="121"/>
        <end position="130"/>
    </location>
</feature>
<sequence length="1194" mass="125269">MATQHIPGAFPASIPPTPADEPVQQPTQQHHEEQDQSHHHRERNKLHKPNDPRGHAHTDSGVGFTEPEPNKRNNDRWVGPSEAVGGGTYVREEDIPYRSSQPVQPLSESRQLAQENSQEEFPIRRTRVDEQPVGATVGAAAVGTGAVSQRQTTPTTAIDNTETTPRPSHEQPSDPPYWGDLPKASSGGIYNTVTGHGSAKDDHDQHHHLPQRGTGVYNSVSGHGSQDRESRRHSQSGTSEDRNVTAGGPAGAVLAAPLSEIPEGQQKQTFTSPASETNRSNAPPSSLPLDNALVAAPGSAPTDREVDKSRQSVSSSPTQRAFPLSSAKNNRDEDATPTLNNRNNALAGTAALGAGAMAYGVVDKNKKDKEVPSATPSESQAMHSRSASEDHGSRATGGLFSRKSRDDRRNSSVDKHRSRSRSVHGEKKPKVLGIFHRHKDEETPREDTSTYEPPAQSTEHRQEPVLVGSTTGTTKTRNRLRKGSRSEPKERRVSSNSPTENDNLGHNKAKAAAGAAAGAGAFGLMHHKKDKDGKAIEDQPVTTHAVQHQSPTSSSHPTQPAASHAAGNTTQVNQPEKSGTGVAAGLDALKFAHKPDAAHPVTGTATPAGLGTHKHDDPSTPFEHPREPPSPPRNDERGSQSWVPAAVIGTAASGAPSAMKHSKRSSAVNPTTSQHTDTDVVYNTLPSGATSGAQRNSANTSPRGSATHPIDAQRPVANAPGDYNVFVSSGQPLGSSHPLESNKAQRRSSAQEPTYNHLASSTPSGVALGSGRQSESQGSRGGAVTQEPGTYNHLPSGTASGIATAGIAAAGVAAHRSARGSESTAHQGTVTQEAGQYNHLATGTDSGIKRESGAAEGSRAHNLASAGSSRPSQNRTDSGPYNKLPSGTPSGVKIKPKENSRRATEPAVHAHGQHSADRNVSLPAGQTGAVLSQHHQSHPSNIDTRADDLKDLPLPASSSSPTNAHTSSHHTVVSPPVHAPETGKATNPPPAAGQSITPHVTPFPSTVKGMSPEVMPKSYRESASKPHEQAHTSSHHTGVSPSIYAFPETGKAINPPAAGQAATPRFTPFPNTVKGMSPEVMPESYLPRESNPSARGMQAMQSNEMSPEVMSKEYTEKVTGQNKFVGPALAAATGAWAATAGPSSGKERNVGLGGGVANVPQGKVMHRCEHCGQDNDISGYVKQAVAKITGVDKF</sequence>
<organism evidence="2 3">
    <name type="scientific">Triangularia verruculosa</name>
    <dbReference type="NCBI Taxonomy" id="2587418"/>
    <lineage>
        <taxon>Eukaryota</taxon>
        <taxon>Fungi</taxon>
        <taxon>Dikarya</taxon>
        <taxon>Ascomycota</taxon>
        <taxon>Pezizomycotina</taxon>
        <taxon>Sordariomycetes</taxon>
        <taxon>Sordariomycetidae</taxon>
        <taxon>Sordariales</taxon>
        <taxon>Podosporaceae</taxon>
        <taxon>Triangularia</taxon>
    </lineage>
</organism>
<feature type="compositionally biased region" description="Polar residues" evidence="1">
    <location>
        <begin position="98"/>
        <end position="116"/>
    </location>
</feature>
<protein>
    <submittedName>
        <fullName evidence="2">Uncharacterized protein</fullName>
    </submittedName>
</protein>
<feature type="compositionally biased region" description="Basic and acidic residues" evidence="1">
    <location>
        <begin position="1018"/>
        <end position="1030"/>
    </location>
</feature>
<feature type="compositionally biased region" description="Polar residues" evidence="1">
    <location>
        <begin position="665"/>
        <end position="675"/>
    </location>
</feature>
<feature type="compositionally biased region" description="Basic and acidic residues" evidence="1">
    <location>
        <begin position="48"/>
        <end position="58"/>
    </location>
</feature>
<feature type="compositionally biased region" description="Basic and acidic residues" evidence="1">
    <location>
        <begin position="438"/>
        <end position="448"/>
    </location>
</feature>
<feature type="compositionally biased region" description="Basic and acidic residues" evidence="1">
    <location>
        <begin position="484"/>
        <end position="493"/>
    </location>
</feature>
<feature type="compositionally biased region" description="Polar residues" evidence="1">
    <location>
        <begin position="865"/>
        <end position="889"/>
    </location>
</feature>
<feature type="compositionally biased region" description="Basic and acidic residues" evidence="1">
    <location>
        <begin position="403"/>
        <end position="415"/>
    </location>
</feature>
<reference evidence="2" key="1">
    <citation type="journal article" date="2023" name="Mol. Phylogenet. Evol.">
        <title>Genome-scale phylogeny and comparative genomics of the fungal order Sordariales.</title>
        <authorList>
            <person name="Hensen N."/>
            <person name="Bonometti L."/>
            <person name="Westerberg I."/>
            <person name="Brannstrom I.O."/>
            <person name="Guillou S."/>
            <person name="Cros-Aarteil S."/>
            <person name="Calhoun S."/>
            <person name="Haridas S."/>
            <person name="Kuo A."/>
            <person name="Mondo S."/>
            <person name="Pangilinan J."/>
            <person name="Riley R."/>
            <person name="LaButti K."/>
            <person name="Andreopoulos B."/>
            <person name="Lipzen A."/>
            <person name="Chen C."/>
            <person name="Yan M."/>
            <person name="Daum C."/>
            <person name="Ng V."/>
            <person name="Clum A."/>
            <person name="Steindorff A."/>
            <person name="Ohm R.A."/>
            <person name="Martin F."/>
            <person name="Silar P."/>
            <person name="Natvig D.O."/>
            <person name="Lalanne C."/>
            <person name="Gautier V."/>
            <person name="Ament-Velasquez S.L."/>
            <person name="Kruys A."/>
            <person name="Hutchinson M.I."/>
            <person name="Powell A.J."/>
            <person name="Barry K."/>
            <person name="Miller A.N."/>
            <person name="Grigoriev I.V."/>
            <person name="Debuchy R."/>
            <person name="Gladieux P."/>
            <person name="Hiltunen Thoren M."/>
            <person name="Johannesson H."/>
        </authorList>
    </citation>
    <scope>NUCLEOTIDE SEQUENCE</scope>
    <source>
        <strain evidence="2">CBS 315.58</strain>
    </source>
</reference>
<feature type="compositionally biased region" description="Low complexity" evidence="1">
    <location>
        <begin position="955"/>
        <end position="971"/>
    </location>
</feature>
<feature type="compositionally biased region" description="Low complexity" evidence="1">
    <location>
        <begin position="133"/>
        <end position="147"/>
    </location>
</feature>
<feature type="compositionally biased region" description="Polar residues" evidence="1">
    <location>
        <begin position="822"/>
        <end position="845"/>
    </location>
</feature>